<feature type="domain" description="NAD-glutamate dehydrogenase N-terminal ACT1" evidence="4">
    <location>
        <begin position="35"/>
        <end position="179"/>
    </location>
</feature>
<feature type="domain" description="NAD-glutamate dehydrogenase ACT2" evidence="5">
    <location>
        <begin position="408"/>
        <end position="496"/>
    </location>
</feature>
<dbReference type="InterPro" id="IPR049056">
    <property type="entry name" value="NAD_Glu_DH_HM3"/>
</dbReference>
<evidence type="ECO:0000313" key="8">
    <source>
        <dbReference type="Proteomes" id="UP000663444"/>
    </source>
</evidence>
<dbReference type="GO" id="GO:0004352">
    <property type="term" value="F:glutamate dehydrogenase (NAD+) activity"/>
    <property type="evidence" value="ECO:0007669"/>
    <property type="project" value="InterPro"/>
</dbReference>
<dbReference type="RefSeq" id="WP_203385852.1">
    <property type="nucleotide sequence ID" value="NZ_CP064781.1"/>
</dbReference>
<evidence type="ECO:0000259" key="6">
    <source>
        <dbReference type="Pfam" id="PF21077"/>
    </source>
</evidence>
<feature type="domain" description="NAD-glutamate dehydrogenase catalytic" evidence="2">
    <location>
        <begin position="729"/>
        <end position="1222"/>
    </location>
</feature>
<feature type="domain" description="NAD-glutamate dehydrogenase ACT3" evidence="6">
    <location>
        <begin position="553"/>
        <end position="630"/>
    </location>
</feature>
<dbReference type="InterPro" id="IPR028971">
    <property type="entry name" value="NAD-GDH_cat"/>
</dbReference>
<sequence length="1607" mass="177906">MSQTAEQGKAEQLAAVVDMLRSRLPAAEAPLAAAFAERFYSQVAPEDLAERSVADLYGAALSQLHFARRYASGAPKLRVYNPRTEEHGWQTTHTVIEIVNDDMPFLVDSITMEVNRQGLTLHLIIHPVMKVCRDADGALQGFADGDGGDGSGCAYESIIHVEVDRRTEATQLEALQAGLLRILGDVRAAVADWGAMRARIAEIVAEVERTPPPDEPEDAAEDIAFLRWIADGNFTFLGYREYELAGENGEDVLRVVDGSGLGILREHGGQRSISFAALPPEAREIALEPRLLVLTKANARATVHRPGYLDYLGIKRFDATGRTVGERRFLGLFTSSAYDTSPRQIPLLRRKIDTVVRHAGFLPNSHAAKTLYNILEQYPRDELLQITPDELFTIAIGILRLGERQRTRLFVRRDAFCRFFSCLIYVPRENYNTELRERMQAVLMEAFAGRASEFNVQLSESALARIHIVVHTQPGCGGNYDVADIERRLVLAARRWPDELRQALTERGGEERGNLLYNRYAGAFPAGYREAYAARAAVGDIELMESLAGPEGLAMNLYRPLEATPGSLRFKALCEGQPMPLSVSLPMLEHMGVRVLEERPYEIRRNGLPGVWLHDFGLWRADAEELDIDRLRDVFQDAFLAVWRGAAENDDFNRLVLGARLTWRQVTVLRAYAKYMRQAGFTFSQAYIEQTLAAWPAIARRLLELFVARHDPAAETGRDAHSARLEAEIAGALDAVTSLDEDRILRQFLAVILATERTNYFQRDAGEAKSYLSFKLDPHRVPGLPEPRPMAEIYVYSPRVEGVHLRGGKVARGGLRWSDRMEDFRTEVLGLMKAQMVKNTVIVPVGSKGGFVVKNPPAGGDRDALLQEGVACYRTYLHGLLDLTDNLVGGKVVPPAAVHRRDGDDPYLVVAADKGTASFSDYANAVSREYRFWLGDAFASGGSAGYDHKKMAITARGAWESVKRHFRELGVDTQAQEFTVAGIGDMSGDVFGNGMLLSPHIRLVAAFDHRHIFIDPNPDVAASFAERQRLFNLPRSSWADYDTGLISAGGGVYPRSAKSVTLSPEARAALGIDAETLTPQELVHAILLAPVDLLYNGGIGTYVKSRRESHADVGDRANDAIRVNGGELRCRVVAEGGNLGCTQLGRIEYALAGGRINTDAIDNSAGVDCSDHEVNIKILLNAVIEDGELTEKQRNALLAEMTDEVARLVLRDNYFQTQVLSIARARGVHLLDEQARYIRHLSSAGRLNRRLEFLPFEEEIGERKAAGIGLTAPELAVLLAYNKMELFEALLASDVPEDAYISTALSRYFPQPLRERFPAQLERHPLRREIVATHVVNSMVNRVGPTFVFRLQEETGAAPPDIVRAYLATREVFGLVPLWQAIEALDNRVADATQTEMIQEGLRLIQRGTLWFLHHRDHLRDLAATLARFTGGVEALAASLADVVAPPYRAELDAVVRRFAAQGVPDELAQRVACLEELYSALDLIEVAAETGAPAERVARVYFTLGGELDLHWLGRQIGTLPADTHWQGMARAALRDDLSSLARSLAAEVLRGGAGDAEVEALLTAWKARHAFQYERCRQLFTEIRGSSAPDMPMLSVALRELRTLV</sequence>
<protein>
    <submittedName>
        <fullName evidence="7">NAD-glutamate dehydrogenase</fullName>
    </submittedName>
</protein>
<evidence type="ECO:0000259" key="2">
    <source>
        <dbReference type="Pfam" id="PF05088"/>
    </source>
</evidence>
<evidence type="ECO:0000259" key="4">
    <source>
        <dbReference type="Pfam" id="PF21075"/>
    </source>
</evidence>
<feature type="domain" description="NAD-specific glutamate dehydrogenase C-terminal" evidence="3">
    <location>
        <begin position="1268"/>
        <end position="1604"/>
    </location>
</feature>
<dbReference type="PANTHER" id="PTHR43403">
    <property type="entry name" value="NAD-SPECIFIC GLUTAMATE DEHYDROGENASE"/>
    <property type="match status" value="1"/>
</dbReference>
<dbReference type="Gene3D" id="3.40.50.720">
    <property type="entry name" value="NAD(P)-binding Rossmann-like Domain"/>
    <property type="match status" value="1"/>
</dbReference>
<dbReference type="PANTHER" id="PTHR43403:SF1">
    <property type="entry name" value="NAD-SPECIFIC GLUTAMATE DEHYDROGENASE"/>
    <property type="match status" value="1"/>
</dbReference>
<dbReference type="InterPro" id="IPR007780">
    <property type="entry name" value="NAD_Glu_DH_bac"/>
</dbReference>
<dbReference type="Pfam" id="PF21075">
    <property type="entry name" value="GDH_ACT1"/>
    <property type="match status" value="1"/>
</dbReference>
<dbReference type="Proteomes" id="UP000663444">
    <property type="component" value="Chromosome"/>
</dbReference>
<reference evidence="7" key="1">
    <citation type="submission" date="2020-11" db="EMBL/GenBank/DDBJ databases">
        <title>Azospira restricta DSM 18626 genome sequence.</title>
        <authorList>
            <person name="Moe W.M."/>
        </authorList>
    </citation>
    <scope>NUCLEOTIDE SEQUENCE</scope>
    <source>
        <strain evidence="7">DSM 18626</strain>
    </source>
</reference>
<evidence type="ECO:0000256" key="1">
    <source>
        <dbReference type="ARBA" id="ARBA00023002"/>
    </source>
</evidence>
<dbReference type="GO" id="GO:0006538">
    <property type="term" value="P:L-glutamate catabolic process"/>
    <property type="evidence" value="ECO:0007669"/>
    <property type="project" value="InterPro"/>
</dbReference>
<dbReference type="Pfam" id="PF21079">
    <property type="entry name" value="GDH_HM2"/>
    <property type="match status" value="1"/>
</dbReference>
<dbReference type="EMBL" id="CP064781">
    <property type="protein sequence ID" value="QRJ62320.1"/>
    <property type="molecule type" value="Genomic_DNA"/>
</dbReference>
<proteinExistence type="predicted"/>
<evidence type="ECO:0000313" key="7">
    <source>
        <dbReference type="EMBL" id="QRJ62320.1"/>
    </source>
</evidence>
<dbReference type="Pfam" id="PF21078">
    <property type="entry name" value="GDH_HM3"/>
    <property type="match status" value="1"/>
</dbReference>
<gene>
    <name evidence="7" type="ORF">IWH25_10995</name>
</gene>
<dbReference type="SUPFAM" id="SSF51735">
    <property type="entry name" value="NAD(P)-binding Rossmann-fold domains"/>
    <property type="match status" value="1"/>
</dbReference>
<name>A0A974SM51_9RHOO</name>
<dbReference type="Pfam" id="PF21076">
    <property type="entry name" value="GDH_ACT2"/>
    <property type="match status" value="1"/>
</dbReference>
<dbReference type="PIRSF" id="PIRSF036761">
    <property type="entry name" value="GDH_Mll4104"/>
    <property type="match status" value="1"/>
</dbReference>
<accession>A0A974SM51</accession>
<dbReference type="InterPro" id="IPR049058">
    <property type="entry name" value="NAD_Glu_DH_HM2"/>
</dbReference>
<dbReference type="InterPro" id="IPR024727">
    <property type="entry name" value="NAD_Glu_DH_N_ACT1"/>
</dbReference>
<evidence type="ECO:0000259" key="3">
    <source>
        <dbReference type="Pfam" id="PF21074"/>
    </source>
</evidence>
<keyword evidence="8" id="KW-1185">Reference proteome</keyword>
<dbReference type="InterPro" id="IPR049064">
    <property type="entry name" value="NAD_Glu_DH_ACT3"/>
</dbReference>
<evidence type="ECO:0000259" key="5">
    <source>
        <dbReference type="Pfam" id="PF21076"/>
    </source>
</evidence>
<dbReference type="KEGG" id="ares:IWH25_10995"/>
<dbReference type="SUPFAM" id="SSF53223">
    <property type="entry name" value="Aminoacid dehydrogenase-like, N-terminal domain"/>
    <property type="match status" value="1"/>
</dbReference>
<dbReference type="Pfam" id="PF05088">
    <property type="entry name" value="Bac_GDH_CD"/>
    <property type="match status" value="1"/>
</dbReference>
<dbReference type="Pfam" id="PF21073">
    <property type="entry name" value="GDH_HM1"/>
    <property type="match status" value="1"/>
</dbReference>
<dbReference type="InterPro" id="IPR049062">
    <property type="entry name" value="NAD_Glu_DH_ACT2"/>
</dbReference>
<dbReference type="InterPro" id="IPR046346">
    <property type="entry name" value="Aminoacid_DH-like_N_sf"/>
</dbReference>
<dbReference type="InterPro" id="IPR049059">
    <property type="entry name" value="NAD_Glu_DH_HM1"/>
</dbReference>
<keyword evidence="1" id="KW-0560">Oxidoreductase</keyword>
<dbReference type="GO" id="GO:0004069">
    <property type="term" value="F:L-aspartate:2-oxoglutarate aminotransferase activity"/>
    <property type="evidence" value="ECO:0007669"/>
    <property type="project" value="InterPro"/>
</dbReference>
<dbReference type="InterPro" id="IPR036291">
    <property type="entry name" value="NAD(P)-bd_dom_sf"/>
</dbReference>
<dbReference type="Pfam" id="PF21077">
    <property type="entry name" value="GDH_ACT3"/>
    <property type="match status" value="1"/>
</dbReference>
<organism evidence="7 8">
    <name type="scientific">Azospira restricta</name>
    <dbReference type="NCBI Taxonomy" id="404405"/>
    <lineage>
        <taxon>Bacteria</taxon>
        <taxon>Pseudomonadati</taxon>
        <taxon>Pseudomonadota</taxon>
        <taxon>Betaproteobacteria</taxon>
        <taxon>Rhodocyclales</taxon>
        <taxon>Rhodocyclaceae</taxon>
        <taxon>Azospira</taxon>
    </lineage>
</organism>
<dbReference type="InterPro" id="IPR048381">
    <property type="entry name" value="GDH_C"/>
</dbReference>
<dbReference type="Pfam" id="PF21074">
    <property type="entry name" value="GDH_C"/>
    <property type="match status" value="1"/>
</dbReference>